<keyword evidence="1" id="KW-0175">Coiled coil</keyword>
<dbReference type="InterPro" id="IPR025312">
    <property type="entry name" value="DUF4216"/>
</dbReference>
<evidence type="ECO:0000259" key="3">
    <source>
        <dbReference type="Pfam" id="PF13952"/>
    </source>
</evidence>
<dbReference type="PANTHER" id="PTHR48258:SF4">
    <property type="entry name" value="DUF4216 DOMAIN-CONTAINING PROTEIN"/>
    <property type="match status" value="1"/>
</dbReference>
<dbReference type="Pfam" id="PF13952">
    <property type="entry name" value="DUF4216"/>
    <property type="match status" value="1"/>
</dbReference>
<sequence>MPELNRNFENNTTIIDEDLEDEPNDGAKSFYRLLKESNQPLYDSSKCSKLSLLIKLFHIKSLGGWSNTSFTMLLQLLKEDILPSGTTFPDSYYEAKKIIDDLGLSYRKIDACINNSHLYKQDKSSIMEHMLSLARGPTTYVTCYNGYLINGYRFRIEDRDKGFKTQNCGVVVVGDTGAETEKQDYYGVLTEVIELQYVGGHRVVLFRCNWYDVYDREKGIKTDEYGIVSVNRQRLLKTNEPFVLANQASQVFYATDNINKGWHVVQKTQPRDLYEMPLQMDADSEDVQDGIDAYQEYESFPPINNLSTSLNMDNEISRNRKDIEPMMVDADAAAKSRNGNDSSSRGDKLTFIPPGALGKGRAQFGLRSFYSLRPSTAQNSTSVSKKRKVRGRNKCKEVAKLKSGKKLKVKFYNKHVVGKNHRVFSRHLGRIVRDRNICPLRVHSWKEIGDEEKEHMWAAVTAASKRNSSNRAKLTMPHRTGSKPIRQGGKVGQPPSLATIFFETRKKGDKLVGEDTSKQYDKIVDATQSGPSLSNIELVEKCFGPQRHNHIICHGGGLKPNDMKTIGTRAELQAKLRETQKENDSLKSRMDEMEAEIRMIKEMFQRQHSNGPPPSSSEG</sequence>
<dbReference type="EMBL" id="LR862145">
    <property type="protein sequence ID" value="CAD1825889.1"/>
    <property type="molecule type" value="Genomic_DNA"/>
</dbReference>
<feature type="coiled-coil region" evidence="1">
    <location>
        <begin position="569"/>
        <end position="603"/>
    </location>
</feature>
<feature type="domain" description="DUF4216" evidence="3">
    <location>
        <begin position="193"/>
        <end position="265"/>
    </location>
</feature>
<protein>
    <recommendedName>
        <fullName evidence="3">DUF4216 domain-containing protein</fullName>
    </recommendedName>
</protein>
<evidence type="ECO:0000313" key="4">
    <source>
        <dbReference type="EMBL" id="CAD1825889.1"/>
    </source>
</evidence>
<proteinExistence type="predicted"/>
<name>A0A6V7P4X1_ANACO</name>
<evidence type="ECO:0000256" key="2">
    <source>
        <dbReference type="SAM" id="MobiDB-lite"/>
    </source>
</evidence>
<reference evidence="4" key="1">
    <citation type="submission" date="2020-07" db="EMBL/GenBank/DDBJ databases">
        <authorList>
            <person name="Lin J."/>
        </authorList>
    </citation>
    <scope>NUCLEOTIDE SEQUENCE</scope>
</reference>
<evidence type="ECO:0000256" key="1">
    <source>
        <dbReference type="SAM" id="Coils"/>
    </source>
</evidence>
<gene>
    <name evidence="4" type="ORF">CB5_LOCUS9100</name>
</gene>
<dbReference type="AlphaFoldDB" id="A0A6V7P4X1"/>
<organism evidence="4">
    <name type="scientific">Ananas comosus var. bracteatus</name>
    <name type="common">red pineapple</name>
    <dbReference type="NCBI Taxonomy" id="296719"/>
    <lineage>
        <taxon>Eukaryota</taxon>
        <taxon>Viridiplantae</taxon>
        <taxon>Streptophyta</taxon>
        <taxon>Embryophyta</taxon>
        <taxon>Tracheophyta</taxon>
        <taxon>Spermatophyta</taxon>
        <taxon>Magnoliopsida</taxon>
        <taxon>Liliopsida</taxon>
        <taxon>Poales</taxon>
        <taxon>Bromeliaceae</taxon>
        <taxon>Bromelioideae</taxon>
        <taxon>Ananas</taxon>
    </lineage>
</organism>
<accession>A0A6V7P4X1</accession>
<feature type="region of interest" description="Disordered" evidence="2">
    <location>
        <begin position="463"/>
        <end position="494"/>
    </location>
</feature>
<dbReference type="PANTHER" id="PTHR48258">
    <property type="entry name" value="DUF4218 DOMAIN-CONTAINING PROTEIN-RELATED"/>
    <property type="match status" value="1"/>
</dbReference>
<feature type="region of interest" description="Disordered" evidence="2">
    <location>
        <begin position="1"/>
        <end position="21"/>
    </location>
</feature>